<dbReference type="Gene3D" id="2.40.300.10">
    <property type="entry name" value="Head decoration protein D"/>
    <property type="match status" value="1"/>
</dbReference>
<dbReference type="InterPro" id="IPR004195">
    <property type="entry name" value="Head_decoration_D"/>
</dbReference>
<sequence>MPGPRVFTETFTPDRLIAGLTQPVHENGLLISGQNLARGAVVGKITASGKLTLSLSASSDGSQVPYGVLADACDATGGDLANCPILIAGEVNESALILGTGHTLASIRAGLRDKGIHLKSVIPA</sequence>
<dbReference type="Pfam" id="PF02924">
    <property type="entry name" value="HDPD"/>
    <property type="match status" value="1"/>
</dbReference>
<reference evidence="1 2" key="1">
    <citation type="submission" date="2020-03" db="EMBL/GenBank/DDBJ databases">
        <title>Roseomonas selenitidurans sp. nov. isolated from soil.</title>
        <authorList>
            <person name="Liu H."/>
        </authorList>
    </citation>
    <scope>NUCLEOTIDE SEQUENCE [LARGE SCALE GENOMIC DNA]</scope>
    <source>
        <strain evidence="1 2">JCM 15073</strain>
    </source>
</reference>
<comment type="caution">
    <text evidence="1">The sequence shown here is derived from an EMBL/GenBank/DDBJ whole genome shotgun (WGS) entry which is preliminary data.</text>
</comment>
<evidence type="ECO:0000313" key="2">
    <source>
        <dbReference type="Proteomes" id="UP000765160"/>
    </source>
</evidence>
<accession>A0ABX1EU46</accession>
<gene>
    <name evidence="1" type="ORF">HB662_02205</name>
</gene>
<keyword evidence="2" id="KW-1185">Reference proteome</keyword>
<dbReference type="RefSeq" id="WP_168046679.1">
    <property type="nucleotide sequence ID" value="NZ_JAATJR010000001.1"/>
</dbReference>
<dbReference type="Proteomes" id="UP000765160">
    <property type="component" value="Unassembled WGS sequence"/>
</dbReference>
<evidence type="ECO:0000313" key="1">
    <source>
        <dbReference type="EMBL" id="NKE43572.1"/>
    </source>
</evidence>
<protein>
    <submittedName>
        <fullName evidence="1">Head decoration protein</fullName>
    </submittedName>
</protein>
<name>A0ABX1EU46_9PROT</name>
<dbReference type="EMBL" id="JAAVTX010000001">
    <property type="protein sequence ID" value="NKE43572.1"/>
    <property type="molecule type" value="Genomic_DNA"/>
</dbReference>
<proteinExistence type="predicted"/>
<organism evidence="1 2">
    <name type="scientific">Falsiroseomonas frigidaquae</name>
    <dbReference type="NCBI Taxonomy" id="487318"/>
    <lineage>
        <taxon>Bacteria</taxon>
        <taxon>Pseudomonadati</taxon>
        <taxon>Pseudomonadota</taxon>
        <taxon>Alphaproteobacteria</taxon>
        <taxon>Acetobacterales</taxon>
        <taxon>Roseomonadaceae</taxon>
        <taxon>Falsiroseomonas</taxon>
    </lineage>
</organism>